<sequence length="359" mass="39452">MSSNTITAPSFQKLWSFGNQSIEALFVHLLGRVFVNYNSSSNSSVDVLVSTDSQALLDLVYAEIVPRSFDLIIVNNRILPSKGKCQALNLTTLNPKVITQGNMLITLTVNKPVAMLWTMAAIVIDEGSLISNDESTKLHIRALDGGSIYYSVDKLKLKQLDWSMESFSNNTIAVLANEATTPKLHSSAFSNGAIYLESNERLEVKDSLVEAFSSGSIYYPHCDCATSEVSTFDHGIVNIASLICYKPSMTAFSNIQTTDSLSVSTFDEGLVNYFNSTPHHTTCLKSLTGAHFTPLKVQMFTKRTSTPTKLTIVSQVIDNSWFEAQATSVESFGAAFVIVAIVVFVLIRRGRRSQYKPLP</sequence>
<name>A0A1W0A6J8_9STRA</name>
<protein>
    <submittedName>
        <fullName evidence="2">Uncharacterized protein</fullName>
    </submittedName>
</protein>
<feature type="transmembrane region" description="Helical" evidence="1">
    <location>
        <begin position="329"/>
        <end position="347"/>
    </location>
</feature>
<organism evidence="2 3">
    <name type="scientific">Thraustotheca clavata</name>
    <dbReference type="NCBI Taxonomy" id="74557"/>
    <lineage>
        <taxon>Eukaryota</taxon>
        <taxon>Sar</taxon>
        <taxon>Stramenopiles</taxon>
        <taxon>Oomycota</taxon>
        <taxon>Saprolegniomycetes</taxon>
        <taxon>Saprolegniales</taxon>
        <taxon>Achlyaceae</taxon>
        <taxon>Thraustotheca</taxon>
    </lineage>
</organism>
<keyword evidence="1" id="KW-1133">Transmembrane helix</keyword>
<dbReference type="AlphaFoldDB" id="A0A1W0A6J8"/>
<proteinExistence type="predicted"/>
<evidence type="ECO:0000256" key="1">
    <source>
        <dbReference type="SAM" id="Phobius"/>
    </source>
</evidence>
<accession>A0A1W0A6J8</accession>
<evidence type="ECO:0000313" key="3">
    <source>
        <dbReference type="Proteomes" id="UP000243217"/>
    </source>
</evidence>
<keyword evidence="1" id="KW-0472">Membrane</keyword>
<keyword evidence="3" id="KW-1185">Reference proteome</keyword>
<reference evidence="2 3" key="1">
    <citation type="journal article" date="2014" name="Genome Biol. Evol.">
        <title>The secreted proteins of Achlya hypogyna and Thraustotheca clavata identify the ancestral oomycete secretome and reveal gene acquisitions by horizontal gene transfer.</title>
        <authorList>
            <person name="Misner I."/>
            <person name="Blouin N."/>
            <person name="Leonard G."/>
            <person name="Richards T.A."/>
            <person name="Lane C.E."/>
        </authorList>
    </citation>
    <scope>NUCLEOTIDE SEQUENCE [LARGE SCALE GENOMIC DNA]</scope>
    <source>
        <strain evidence="2 3">ATCC 34112</strain>
    </source>
</reference>
<dbReference type="Proteomes" id="UP000243217">
    <property type="component" value="Unassembled WGS sequence"/>
</dbReference>
<evidence type="ECO:0000313" key="2">
    <source>
        <dbReference type="EMBL" id="OQS05875.1"/>
    </source>
</evidence>
<keyword evidence="1" id="KW-0812">Transmembrane</keyword>
<dbReference type="EMBL" id="JNBS01000408">
    <property type="protein sequence ID" value="OQS05875.1"/>
    <property type="molecule type" value="Genomic_DNA"/>
</dbReference>
<gene>
    <name evidence="2" type="ORF">THRCLA_20505</name>
</gene>
<comment type="caution">
    <text evidence="2">The sequence shown here is derived from an EMBL/GenBank/DDBJ whole genome shotgun (WGS) entry which is preliminary data.</text>
</comment>